<reference evidence="1" key="1">
    <citation type="submission" date="2018-02" db="EMBL/GenBank/DDBJ databases">
        <title>Rhizophora mucronata_Transcriptome.</title>
        <authorList>
            <person name="Meera S.P."/>
            <person name="Sreeshan A."/>
            <person name="Augustine A."/>
        </authorList>
    </citation>
    <scope>NUCLEOTIDE SEQUENCE</scope>
    <source>
        <tissue evidence="1">Leaf</tissue>
    </source>
</reference>
<dbReference type="AlphaFoldDB" id="A0A2P2LBG6"/>
<proteinExistence type="predicted"/>
<dbReference type="EMBL" id="GGEC01034815">
    <property type="protein sequence ID" value="MBX15299.1"/>
    <property type="molecule type" value="Transcribed_RNA"/>
</dbReference>
<protein>
    <submittedName>
        <fullName evidence="1">Uncharacterized protein</fullName>
    </submittedName>
</protein>
<evidence type="ECO:0000313" key="1">
    <source>
        <dbReference type="EMBL" id="MBX15299.1"/>
    </source>
</evidence>
<sequence>MQKFLVFDFFVIFGSRKIGGKGRKR</sequence>
<name>A0A2P2LBG6_RHIMU</name>
<accession>A0A2P2LBG6</accession>
<organism evidence="1">
    <name type="scientific">Rhizophora mucronata</name>
    <name type="common">Asiatic mangrove</name>
    <dbReference type="NCBI Taxonomy" id="61149"/>
    <lineage>
        <taxon>Eukaryota</taxon>
        <taxon>Viridiplantae</taxon>
        <taxon>Streptophyta</taxon>
        <taxon>Embryophyta</taxon>
        <taxon>Tracheophyta</taxon>
        <taxon>Spermatophyta</taxon>
        <taxon>Magnoliopsida</taxon>
        <taxon>eudicotyledons</taxon>
        <taxon>Gunneridae</taxon>
        <taxon>Pentapetalae</taxon>
        <taxon>rosids</taxon>
        <taxon>fabids</taxon>
        <taxon>Malpighiales</taxon>
        <taxon>Rhizophoraceae</taxon>
        <taxon>Rhizophora</taxon>
    </lineage>
</organism>